<accession>A0A951PYB4</accession>
<reference evidence="1" key="2">
    <citation type="journal article" date="2022" name="Microbiol. Resour. Announc.">
        <title>Metagenome Sequencing to Explore Phylogenomics of Terrestrial Cyanobacteria.</title>
        <authorList>
            <person name="Ward R.D."/>
            <person name="Stajich J.E."/>
            <person name="Johansen J.R."/>
            <person name="Huntemann M."/>
            <person name="Clum A."/>
            <person name="Foster B."/>
            <person name="Foster B."/>
            <person name="Roux S."/>
            <person name="Palaniappan K."/>
            <person name="Varghese N."/>
            <person name="Mukherjee S."/>
            <person name="Reddy T.B.K."/>
            <person name="Daum C."/>
            <person name="Copeland A."/>
            <person name="Chen I.A."/>
            <person name="Ivanova N.N."/>
            <person name="Kyrpides N.C."/>
            <person name="Shapiro N."/>
            <person name="Eloe-Fadrosh E.A."/>
            <person name="Pietrasiak N."/>
        </authorList>
    </citation>
    <scope>NUCLEOTIDE SEQUENCE</scope>
    <source>
        <strain evidence="1">JT2-VF2</strain>
    </source>
</reference>
<reference evidence="1" key="1">
    <citation type="submission" date="2021-05" db="EMBL/GenBank/DDBJ databases">
        <authorList>
            <person name="Pietrasiak N."/>
            <person name="Ward R."/>
            <person name="Stajich J.E."/>
            <person name="Kurbessoian T."/>
        </authorList>
    </citation>
    <scope>NUCLEOTIDE SEQUENCE</scope>
    <source>
        <strain evidence="1">JT2-VF2</strain>
    </source>
</reference>
<protein>
    <submittedName>
        <fullName evidence="1">Uncharacterized protein</fullName>
    </submittedName>
</protein>
<name>A0A951PYB4_9NOST</name>
<dbReference type="EMBL" id="JAHHHN010000005">
    <property type="protein sequence ID" value="MBW4561758.1"/>
    <property type="molecule type" value="Genomic_DNA"/>
</dbReference>
<gene>
    <name evidence="1" type="ORF">KME32_11490</name>
</gene>
<dbReference type="AlphaFoldDB" id="A0A951PYB4"/>
<dbReference type="Proteomes" id="UP000715781">
    <property type="component" value="Unassembled WGS sequence"/>
</dbReference>
<sequence length="90" mass="10026">MSRPTLSSQEVARRGKELYERSIRAKVETEENIGKIISINVETGDYEIGDDLVETSLRLKSKQPNAALWGERISFNAVYAVGGTLLRTAQ</sequence>
<evidence type="ECO:0000313" key="1">
    <source>
        <dbReference type="EMBL" id="MBW4561758.1"/>
    </source>
</evidence>
<evidence type="ECO:0000313" key="2">
    <source>
        <dbReference type="Proteomes" id="UP000715781"/>
    </source>
</evidence>
<organism evidence="1 2">
    <name type="scientific">Mojavia pulchra JT2-VF2</name>
    <dbReference type="NCBI Taxonomy" id="287848"/>
    <lineage>
        <taxon>Bacteria</taxon>
        <taxon>Bacillati</taxon>
        <taxon>Cyanobacteriota</taxon>
        <taxon>Cyanophyceae</taxon>
        <taxon>Nostocales</taxon>
        <taxon>Nostocaceae</taxon>
    </lineage>
</organism>
<proteinExistence type="predicted"/>
<comment type="caution">
    <text evidence="1">The sequence shown here is derived from an EMBL/GenBank/DDBJ whole genome shotgun (WGS) entry which is preliminary data.</text>
</comment>